<sequence length="456" mass="49976">MMHHKDAILDSLAMRGNVAQFVAFRPDSGKARQSHSRIAGHEPNQLYLDTHEAIETLLAASADHSVNVRSYLPSDPRSREFVYGLKSAKEACRTVERLTAEGLHTIVNETVDISDGGVSGVLQGQTLEFSPDDTPRCVEKPGTASMPFEKGMALLEMVYGFRPDLDAAIGERTEFSIHPRPMGWKQTHTLLWEHEFGAPSVAGGEVTWPNNFSRMIGDKAFGLMIAHLAGACVPRTLVISRRIRPFEFGRSTGEQEVWTRTCPTEQQPGLYTTVKGWIDPFTLLQKEDPEGDQIASVLSQDAVAAGYSGAAITTADGGFLIEGVQGEGDEFMTGRVQPGDLPQEIRADVENLNRRLSSSLGPVRFEWVHDGKTAWCVQLHRGQSVSTRSVIVDGETEKWFEFDVSCGLPALRDLLAEMPRGAGVLVEGKVGLTSHIADVLRKEGRPARFTATKTHA</sequence>
<protein>
    <submittedName>
        <fullName evidence="1">Uncharacterized protein</fullName>
    </submittedName>
</protein>
<comment type="caution">
    <text evidence="1">The sequence shown here is derived from an EMBL/GenBank/DDBJ whole genome shotgun (WGS) entry which is preliminary data.</text>
</comment>
<dbReference type="AlphaFoldDB" id="A0A6I4UBP4"/>
<reference evidence="1 2" key="1">
    <citation type="submission" date="2019-12" db="EMBL/GenBank/DDBJ databases">
        <title>Genomic-based taxomic classification of the family Erythrobacteraceae.</title>
        <authorList>
            <person name="Xu L."/>
        </authorList>
    </citation>
    <scope>NUCLEOTIDE SEQUENCE [LARGE SCALE GENOMIC DNA]</scope>
    <source>
        <strain evidence="1 2">CGMCC 1.8703</strain>
    </source>
</reference>
<proteinExistence type="predicted"/>
<name>A0A6I4UBP4_9SPHN</name>
<organism evidence="1 2">
    <name type="scientific">Qipengyuania citrea</name>
    <dbReference type="NCBI Taxonomy" id="225971"/>
    <lineage>
        <taxon>Bacteria</taxon>
        <taxon>Pseudomonadati</taxon>
        <taxon>Pseudomonadota</taxon>
        <taxon>Alphaproteobacteria</taxon>
        <taxon>Sphingomonadales</taxon>
        <taxon>Erythrobacteraceae</taxon>
        <taxon>Qipengyuania</taxon>
    </lineage>
</organism>
<evidence type="ECO:0000313" key="1">
    <source>
        <dbReference type="EMBL" id="MXP36601.1"/>
    </source>
</evidence>
<dbReference type="EMBL" id="WTYG01000004">
    <property type="protein sequence ID" value="MXP36601.1"/>
    <property type="molecule type" value="Genomic_DNA"/>
</dbReference>
<evidence type="ECO:0000313" key="2">
    <source>
        <dbReference type="Proteomes" id="UP000439914"/>
    </source>
</evidence>
<accession>A0A6I4UBP4</accession>
<dbReference type="Proteomes" id="UP000439914">
    <property type="component" value="Unassembled WGS sequence"/>
</dbReference>
<gene>
    <name evidence="1" type="ORF">GRI55_12620</name>
</gene>